<keyword evidence="4" id="KW-1185">Reference proteome</keyword>
<proteinExistence type="predicted"/>
<feature type="coiled-coil region" evidence="1">
    <location>
        <begin position="32"/>
        <end position="69"/>
    </location>
</feature>
<keyword evidence="1" id="KW-0175">Coiled coil</keyword>
<protein>
    <submittedName>
        <fullName evidence="3">Uncharacterized protein</fullName>
    </submittedName>
</protein>
<evidence type="ECO:0000313" key="3">
    <source>
        <dbReference type="EMBL" id="RCH78825.1"/>
    </source>
</evidence>
<dbReference type="Proteomes" id="UP000253551">
    <property type="component" value="Unassembled WGS sequence"/>
</dbReference>
<feature type="compositionally biased region" description="Acidic residues" evidence="2">
    <location>
        <begin position="117"/>
        <end position="127"/>
    </location>
</feature>
<dbReference type="EMBL" id="PJQM01006972">
    <property type="protein sequence ID" value="RCH78825.1"/>
    <property type="molecule type" value="Genomic_DNA"/>
</dbReference>
<comment type="caution">
    <text evidence="3">The sequence shown here is derived from an EMBL/GenBank/DDBJ whole genome shotgun (WGS) entry which is preliminary data.</text>
</comment>
<dbReference type="AlphaFoldDB" id="A0A367IMD2"/>
<sequence>LGQLLNSLKAIEQQIDKMNTIQEEKEFEAWKQKEEEDLMEEISLKRQQVKEKEINLKQKYEECETTQQKKRLELYEATFNAELEEYKRKRDTEISSLYSHQPVRSLQTSLEQLQLEDDNKDELDDFFGDEKDNKTQHINQNDESSDEERMDILRDEDYDGF</sequence>
<feature type="region of interest" description="Disordered" evidence="2">
    <location>
        <begin position="117"/>
        <end position="161"/>
    </location>
</feature>
<gene>
    <name evidence="3" type="ORF">CU098_000613</name>
</gene>
<dbReference type="OrthoDB" id="2445127at2759"/>
<organism evidence="3 4">
    <name type="scientific">Rhizopus stolonifer</name>
    <name type="common">Rhizopus nigricans</name>
    <dbReference type="NCBI Taxonomy" id="4846"/>
    <lineage>
        <taxon>Eukaryota</taxon>
        <taxon>Fungi</taxon>
        <taxon>Fungi incertae sedis</taxon>
        <taxon>Mucoromycota</taxon>
        <taxon>Mucoromycotina</taxon>
        <taxon>Mucoromycetes</taxon>
        <taxon>Mucorales</taxon>
        <taxon>Mucorineae</taxon>
        <taxon>Rhizopodaceae</taxon>
        <taxon>Rhizopus</taxon>
    </lineage>
</organism>
<evidence type="ECO:0000256" key="2">
    <source>
        <dbReference type="SAM" id="MobiDB-lite"/>
    </source>
</evidence>
<name>A0A367IMD2_RHIST</name>
<feature type="non-terminal residue" evidence="3">
    <location>
        <position position="1"/>
    </location>
</feature>
<evidence type="ECO:0000313" key="4">
    <source>
        <dbReference type="Proteomes" id="UP000253551"/>
    </source>
</evidence>
<accession>A0A367IMD2</accession>
<reference evidence="3 4" key="1">
    <citation type="journal article" date="2018" name="G3 (Bethesda)">
        <title>Phylogenetic and Phylogenomic Definition of Rhizopus Species.</title>
        <authorList>
            <person name="Gryganskyi A.P."/>
            <person name="Golan J."/>
            <person name="Dolatabadi S."/>
            <person name="Mondo S."/>
            <person name="Robb S."/>
            <person name="Idnurm A."/>
            <person name="Muszewska A."/>
            <person name="Steczkiewicz K."/>
            <person name="Masonjones S."/>
            <person name="Liao H.L."/>
            <person name="Gajdeczka M.T."/>
            <person name="Anike F."/>
            <person name="Vuek A."/>
            <person name="Anishchenko I.M."/>
            <person name="Voigt K."/>
            <person name="de Hoog G.S."/>
            <person name="Smith M.E."/>
            <person name="Heitman J."/>
            <person name="Vilgalys R."/>
            <person name="Stajich J.E."/>
        </authorList>
    </citation>
    <scope>NUCLEOTIDE SEQUENCE [LARGE SCALE GENOMIC DNA]</scope>
    <source>
        <strain evidence="3 4">LSU 92-RS-03</strain>
    </source>
</reference>
<evidence type="ECO:0000256" key="1">
    <source>
        <dbReference type="SAM" id="Coils"/>
    </source>
</evidence>